<name>A0ABD0L2W6_9CAEN</name>
<evidence type="ECO:0000313" key="2">
    <source>
        <dbReference type="Proteomes" id="UP001519460"/>
    </source>
</evidence>
<evidence type="ECO:0000313" key="1">
    <source>
        <dbReference type="EMBL" id="KAK7493757.1"/>
    </source>
</evidence>
<dbReference type="EMBL" id="JACVVK020000089">
    <property type="protein sequence ID" value="KAK7493757.1"/>
    <property type="molecule type" value="Genomic_DNA"/>
</dbReference>
<proteinExistence type="predicted"/>
<accession>A0ABD0L2W6</accession>
<dbReference type="Proteomes" id="UP001519460">
    <property type="component" value="Unassembled WGS sequence"/>
</dbReference>
<dbReference type="AlphaFoldDB" id="A0ABD0L2W6"/>
<reference evidence="1 2" key="1">
    <citation type="journal article" date="2023" name="Sci. Data">
        <title>Genome assembly of the Korean intertidal mud-creeper Batillaria attramentaria.</title>
        <authorList>
            <person name="Patra A.K."/>
            <person name="Ho P.T."/>
            <person name="Jun S."/>
            <person name="Lee S.J."/>
            <person name="Kim Y."/>
            <person name="Won Y.J."/>
        </authorList>
    </citation>
    <scope>NUCLEOTIDE SEQUENCE [LARGE SCALE GENOMIC DNA]</scope>
    <source>
        <strain evidence="1">Wonlab-2016</strain>
    </source>
</reference>
<gene>
    <name evidence="1" type="ORF">BaRGS_00014898</name>
</gene>
<comment type="caution">
    <text evidence="1">The sequence shown here is derived from an EMBL/GenBank/DDBJ whole genome shotgun (WGS) entry which is preliminary data.</text>
</comment>
<organism evidence="1 2">
    <name type="scientific">Batillaria attramentaria</name>
    <dbReference type="NCBI Taxonomy" id="370345"/>
    <lineage>
        <taxon>Eukaryota</taxon>
        <taxon>Metazoa</taxon>
        <taxon>Spiralia</taxon>
        <taxon>Lophotrochozoa</taxon>
        <taxon>Mollusca</taxon>
        <taxon>Gastropoda</taxon>
        <taxon>Caenogastropoda</taxon>
        <taxon>Sorbeoconcha</taxon>
        <taxon>Cerithioidea</taxon>
        <taxon>Batillariidae</taxon>
        <taxon>Batillaria</taxon>
    </lineage>
</organism>
<protein>
    <submittedName>
        <fullName evidence="1">Uncharacterized protein</fullName>
    </submittedName>
</protein>
<keyword evidence="2" id="KW-1185">Reference proteome</keyword>
<sequence>MWSQPSTLRTFKLRRFPHYRLFPTPQPERSSQRHNFQIWPNELLLSTATHTGATPSNSNANALARLLDLHNASVIKQIDGCCSWFLCGVTWTFANSIAGGIDFCYAPPFT</sequence>